<dbReference type="InterPro" id="IPR000719">
    <property type="entry name" value="Prot_kinase_dom"/>
</dbReference>
<comment type="catalytic activity">
    <reaction evidence="9">
        <text>L-tyrosyl-[protein] + ATP = O-phospho-L-tyrosyl-[protein] + ADP + H(+)</text>
        <dbReference type="Rhea" id="RHEA:10596"/>
        <dbReference type="Rhea" id="RHEA-COMP:10136"/>
        <dbReference type="Rhea" id="RHEA-COMP:20101"/>
        <dbReference type="ChEBI" id="CHEBI:15378"/>
        <dbReference type="ChEBI" id="CHEBI:30616"/>
        <dbReference type="ChEBI" id="CHEBI:46858"/>
        <dbReference type="ChEBI" id="CHEBI:61978"/>
        <dbReference type="ChEBI" id="CHEBI:456216"/>
        <dbReference type="EC" id="2.7.12.2"/>
    </reaction>
</comment>
<evidence type="ECO:0000256" key="5">
    <source>
        <dbReference type="ARBA" id="ARBA00038035"/>
    </source>
</evidence>
<reference evidence="12 13" key="1">
    <citation type="submission" date="2024-04" db="EMBL/GenBank/DDBJ databases">
        <title>Tritrichomonas musculus Genome.</title>
        <authorList>
            <person name="Alves-Ferreira E."/>
            <person name="Grigg M."/>
            <person name="Lorenzi H."/>
            <person name="Galac M."/>
        </authorList>
    </citation>
    <scope>NUCLEOTIDE SEQUENCE [LARGE SCALE GENOMIC DNA]</scope>
    <source>
        <strain evidence="12 13">EAF2021</strain>
    </source>
</reference>
<evidence type="ECO:0000256" key="4">
    <source>
        <dbReference type="ARBA" id="ARBA00022840"/>
    </source>
</evidence>
<comment type="caution">
    <text evidence="12">The sequence shown here is derived from an EMBL/GenBank/DDBJ whole genome shotgun (WGS) entry which is preliminary data.</text>
</comment>
<dbReference type="EC" id="2.7.12.2" evidence="6"/>
<dbReference type="Pfam" id="PF00069">
    <property type="entry name" value="Pkinase"/>
    <property type="match status" value="1"/>
</dbReference>
<dbReference type="PROSITE" id="PS50011">
    <property type="entry name" value="PROTEIN_KINASE_DOM"/>
    <property type="match status" value="1"/>
</dbReference>
<evidence type="ECO:0000256" key="7">
    <source>
        <dbReference type="ARBA" id="ARBA00049014"/>
    </source>
</evidence>
<dbReference type="PANTHER" id="PTHR48013:SF9">
    <property type="entry name" value="DUAL SPECIFICITY MITOGEN-ACTIVATED PROTEIN KINASE KINASE 5"/>
    <property type="match status" value="1"/>
</dbReference>
<gene>
    <name evidence="12" type="ORF">M9Y10_000546</name>
</gene>
<comment type="catalytic activity">
    <reaction evidence="8">
        <text>L-threonyl-[protein] + ATP = O-phospho-L-threonyl-[protein] + ADP + H(+)</text>
        <dbReference type="Rhea" id="RHEA:46608"/>
        <dbReference type="Rhea" id="RHEA-COMP:11060"/>
        <dbReference type="Rhea" id="RHEA-COMP:11605"/>
        <dbReference type="ChEBI" id="CHEBI:15378"/>
        <dbReference type="ChEBI" id="CHEBI:30013"/>
        <dbReference type="ChEBI" id="CHEBI:30616"/>
        <dbReference type="ChEBI" id="CHEBI:61977"/>
        <dbReference type="ChEBI" id="CHEBI:456216"/>
        <dbReference type="EC" id="2.7.12.2"/>
    </reaction>
</comment>
<evidence type="ECO:0000256" key="8">
    <source>
        <dbReference type="ARBA" id="ARBA00049299"/>
    </source>
</evidence>
<dbReference type="PROSITE" id="PS00108">
    <property type="entry name" value="PROTEIN_KINASE_ST"/>
    <property type="match status" value="1"/>
</dbReference>
<evidence type="ECO:0000259" key="11">
    <source>
        <dbReference type="PROSITE" id="PS50011"/>
    </source>
</evidence>
<keyword evidence="3" id="KW-0418">Kinase</keyword>
<feature type="compositionally biased region" description="Polar residues" evidence="10">
    <location>
        <begin position="28"/>
        <end position="88"/>
    </location>
</feature>
<dbReference type="SUPFAM" id="SSF56112">
    <property type="entry name" value="Protein kinase-like (PK-like)"/>
    <property type="match status" value="1"/>
</dbReference>
<feature type="region of interest" description="Disordered" evidence="10">
    <location>
        <begin position="1"/>
        <end position="101"/>
    </location>
</feature>
<protein>
    <recommendedName>
        <fullName evidence="6">mitogen-activated protein kinase kinase</fullName>
        <ecNumber evidence="6">2.7.12.2</ecNumber>
    </recommendedName>
</protein>
<keyword evidence="1" id="KW-0808">Transferase</keyword>
<evidence type="ECO:0000256" key="3">
    <source>
        <dbReference type="ARBA" id="ARBA00022777"/>
    </source>
</evidence>
<feature type="domain" description="Protein kinase" evidence="11">
    <location>
        <begin position="211"/>
        <end position="394"/>
    </location>
</feature>
<evidence type="ECO:0000256" key="1">
    <source>
        <dbReference type="ARBA" id="ARBA00022679"/>
    </source>
</evidence>
<dbReference type="EMBL" id="JAPFFF010000001">
    <property type="protein sequence ID" value="KAK8898268.1"/>
    <property type="molecule type" value="Genomic_DNA"/>
</dbReference>
<comment type="similarity">
    <text evidence="5">Belongs to the protein kinase superfamily. STE Ser/Thr protein kinase family. MAP kinase kinase subfamily.</text>
</comment>
<dbReference type="Gene3D" id="1.10.510.10">
    <property type="entry name" value="Transferase(Phosphotransferase) domain 1"/>
    <property type="match status" value="1"/>
</dbReference>
<feature type="compositionally biased region" description="Basic and acidic residues" evidence="10">
    <location>
        <begin position="89"/>
        <end position="101"/>
    </location>
</feature>
<evidence type="ECO:0000313" key="12">
    <source>
        <dbReference type="EMBL" id="KAK8898268.1"/>
    </source>
</evidence>
<dbReference type="Proteomes" id="UP001470230">
    <property type="component" value="Unassembled WGS sequence"/>
</dbReference>
<evidence type="ECO:0000256" key="10">
    <source>
        <dbReference type="SAM" id="MobiDB-lite"/>
    </source>
</evidence>
<evidence type="ECO:0000256" key="9">
    <source>
        <dbReference type="ARBA" id="ARBA00051693"/>
    </source>
</evidence>
<keyword evidence="4" id="KW-0067">ATP-binding</keyword>
<comment type="catalytic activity">
    <reaction evidence="7">
        <text>L-seryl-[protein] + ATP = O-phospho-L-seryl-[protein] + ADP + H(+)</text>
        <dbReference type="Rhea" id="RHEA:17989"/>
        <dbReference type="Rhea" id="RHEA-COMP:9863"/>
        <dbReference type="Rhea" id="RHEA-COMP:11604"/>
        <dbReference type="ChEBI" id="CHEBI:15378"/>
        <dbReference type="ChEBI" id="CHEBI:29999"/>
        <dbReference type="ChEBI" id="CHEBI:30616"/>
        <dbReference type="ChEBI" id="CHEBI:83421"/>
        <dbReference type="ChEBI" id="CHEBI:456216"/>
        <dbReference type="EC" id="2.7.12.2"/>
    </reaction>
</comment>
<dbReference type="InterPro" id="IPR008271">
    <property type="entry name" value="Ser/Thr_kinase_AS"/>
</dbReference>
<accession>A0ABR2L4I5</accession>
<evidence type="ECO:0000256" key="6">
    <source>
        <dbReference type="ARBA" id="ARBA00038999"/>
    </source>
</evidence>
<dbReference type="PANTHER" id="PTHR48013">
    <property type="entry name" value="DUAL SPECIFICITY MITOGEN-ACTIVATED PROTEIN KINASE KINASE 5-RELATED"/>
    <property type="match status" value="1"/>
</dbReference>
<name>A0ABR2L4I5_9EUKA</name>
<keyword evidence="2" id="KW-0547">Nucleotide-binding</keyword>
<dbReference type="SMART" id="SM00220">
    <property type="entry name" value="S_TKc"/>
    <property type="match status" value="1"/>
</dbReference>
<proteinExistence type="inferred from homology"/>
<organism evidence="12 13">
    <name type="scientific">Tritrichomonas musculus</name>
    <dbReference type="NCBI Taxonomy" id="1915356"/>
    <lineage>
        <taxon>Eukaryota</taxon>
        <taxon>Metamonada</taxon>
        <taxon>Parabasalia</taxon>
        <taxon>Tritrichomonadida</taxon>
        <taxon>Tritrichomonadidae</taxon>
        <taxon>Tritrichomonas</taxon>
    </lineage>
</organism>
<evidence type="ECO:0000256" key="2">
    <source>
        <dbReference type="ARBA" id="ARBA00022741"/>
    </source>
</evidence>
<sequence length="394" mass="45085">MQSVKKISSSSESSKLFSKSSSSLSLSTGINHSAKPLNNSKDISPTKLQSSIHTTKPVNNTKDASLTKQQSSKQESKNVIPTAPQKTSRNIDKKERNHHEKSEIELLKEQNQQIEAQNNQLIDENSILKKQNGQLKKQNQQLIDENSLLKNQNRQLESKSQQLINENNLLKEQNSKQVKGISDEEVARLKSYLAALKEKVKNIDFINFEDYLEESEFGEGATSSVKIVMKKAQEKFAKKEMKEFDHKTFKRFLMEAEILFKLRHPCIIRIYGINYGDDKHRPSIYLSLELNSLENAINAKILTNEQKNRITVEVVLGMYYIHSRNFMHRDLKPLNILLSKNLHVRITDFGLAKEEGLSVSQSKGVGTLRFMAPEIFEENDDDDGIVYTNKVDVY</sequence>
<dbReference type="InterPro" id="IPR011009">
    <property type="entry name" value="Kinase-like_dom_sf"/>
</dbReference>
<evidence type="ECO:0000313" key="13">
    <source>
        <dbReference type="Proteomes" id="UP001470230"/>
    </source>
</evidence>
<keyword evidence="13" id="KW-1185">Reference proteome</keyword>
<feature type="compositionally biased region" description="Low complexity" evidence="10">
    <location>
        <begin position="1"/>
        <end position="27"/>
    </location>
</feature>